<sequence>MGRGRGGQSVTFCSTVVYNGDDDDDDECVEWSDNGLLRESTSIAPAFDIVDIDIDIIDTIDIDIAATSMKAMQISENGWCKSTSHTAGWVRLDLAPTHTTQFLFVAGARSGSLSAGWLCPSTGYVCPRPRFSLSCSVLEEEEKWRVAEMGKVHGSLDFSGPSCIEKSPFIRSSIENSPYHGPHLSREGVRPSKCFDSSSIRYDLNMTIFACMFMAKLGSTF</sequence>
<proteinExistence type="predicted"/>
<accession>A0A183HYF3</accession>
<dbReference type="AlphaFoldDB" id="A0A183HYF3"/>
<keyword evidence="2" id="KW-1185">Reference proteome</keyword>
<evidence type="ECO:0000313" key="3">
    <source>
        <dbReference type="WBParaSite" id="OFLC_0001251601-mRNA-1"/>
    </source>
</evidence>
<dbReference type="WBParaSite" id="OFLC_0001251601-mRNA-1">
    <property type="protein sequence ID" value="OFLC_0001251601-mRNA-1"/>
    <property type="gene ID" value="OFLC_0001251601"/>
</dbReference>
<protein>
    <submittedName>
        <fullName evidence="3">F5/8 type C domain-containing protein</fullName>
    </submittedName>
</protein>
<organism evidence="3">
    <name type="scientific">Onchocerca flexuosa</name>
    <dbReference type="NCBI Taxonomy" id="387005"/>
    <lineage>
        <taxon>Eukaryota</taxon>
        <taxon>Metazoa</taxon>
        <taxon>Ecdysozoa</taxon>
        <taxon>Nematoda</taxon>
        <taxon>Chromadorea</taxon>
        <taxon>Rhabditida</taxon>
        <taxon>Spirurina</taxon>
        <taxon>Spiruromorpha</taxon>
        <taxon>Filarioidea</taxon>
        <taxon>Onchocercidae</taxon>
        <taxon>Onchocerca</taxon>
    </lineage>
</organism>
<dbReference type="EMBL" id="UZAJ01039858">
    <property type="protein sequence ID" value="VDP11492.1"/>
    <property type="molecule type" value="Genomic_DNA"/>
</dbReference>
<gene>
    <name evidence="1" type="ORF">OFLC_LOCUS12515</name>
</gene>
<evidence type="ECO:0000313" key="1">
    <source>
        <dbReference type="EMBL" id="VDP11492.1"/>
    </source>
</evidence>
<reference evidence="1 2" key="2">
    <citation type="submission" date="2018-11" db="EMBL/GenBank/DDBJ databases">
        <authorList>
            <consortium name="Pathogen Informatics"/>
        </authorList>
    </citation>
    <scope>NUCLEOTIDE SEQUENCE [LARGE SCALE GENOMIC DNA]</scope>
</reference>
<reference evidence="3" key="1">
    <citation type="submission" date="2016-06" db="UniProtKB">
        <authorList>
            <consortium name="WormBaseParasite"/>
        </authorList>
    </citation>
    <scope>IDENTIFICATION</scope>
</reference>
<dbReference type="Proteomes" id="UP000267606">
    <property type="component" value="Unassembled WGS sequence"/>
</dbReference>
<name>A0A183HYF3_9BILA</name>
<evidence type="ECO:0000313" key="2">
    <source>
        <dbReference type="Proteomes" id="UP000267606"/>
    </source>
</evidence>